<dbReference type="Gene3D" id="3.30.70.270">
    <property type="match status" value="1"/>
</dbReference>
<dbReference type="AlphaFoldDB" id="A0A919BKU0"/>
<name>A0A919BKU0_9GAMM</name>
<protein>
    <recommendedName>
        <fullName evidence="2">diguanylate cyclase</fullName>
        <ecNumber evidence="2">2.7.7.65</ecNumber>
    </recommendedName>
</protein>
<dbReference type="InterPro" id="IPR000014">
    <property type="entry name" value="PAS"/>
</dbReference>
<organism evidence="7 8">
    <name type="scientific">Thalassotalea marina</name>
    <dbReference type="NCBI Taxonomy" id="1673741"/>
    <lineage>
        <taxon>Bacteria</taxon>
        <taxon>Pseudomonadati</taxon>
        <taxon>Pseudomonadota</taxon>
        <taxon>Gammaproteobacteria</taxon>
        <taxon>Alteromonadales</taxon>
        <taxon>Colwelliaceae</taxon>
        <taxon>Thalassotalea</taxon>
    </lineage>
</organism>
<keyword evidence="4" id="KW-1133">Transmembrane helix</keyword>
<keyword evidence="4" id="KW-0812">Transmembrane</keyword>
<dbReference type="PANTHER" id="PTHR45138:SF9">
    <property type="entry name" value="DIGUANYLATE CYCLASE DGCM-RELATED"/>
    <property type="match status" value="1"/>
</dbReference>
<comment type="catalytic activity">
    <reaction evidence="3">
        <text>2 GTP = 3',3'-c-di-GMP + 2 diphosphate</text>
        <dbReference type="Rhea" id="RHEA:24898"/>
        <dbReference type="ChEBI" id="CHEBI:33019"/>
        <dbReference type="ChEBI" id="CHEBI:37565"/>
        <dbReference type="ChEBI" id="CHEBI:58805"/>
        <dbReference type="EC" id="2.7.7.65"/>
    </reaction>
</comment>
<evidence type="ECO:0000256" key="1">
    <source>
        <dbReference type="ARBA" id="ARBA00001946"/>
    </source>
</evidence>
<dbReference type="InterPro" id="IPR029787">
    <property type="entry name" value="Nucleotide_cyclase"/>
</dbReference>
<dbReference type="SMART" id="SM00267">
    <property type="entry name" value="GGDEF"/>
    <property type="match status" value="1"/>
</dbReference>
<feature type="transmembrane region" description="Helical" evidence="4">
    <location>
        <begin position="189"/>
        <end position="207"/>
    </location>
</feature>
<reference evidence="7" key="1">
    <citation type="journal article" date="2014" name="Int. J. Syst. Evol. Microbiol.">
        <title>Complete genome sequence of Corynebacterium casei LMG S-19264T (=DSM 44701T), isolated from a smear-ripened cheese.</title>
        <authorList>
            <consortium name="US DOE Joint Genome Institute (JGI-PGF)"/>
            <person name="Walter F."/>
            <person name="Albersmeier A."/>
            <person name="Kalinowski J."/>
            <person name="Ruckert C."/>
        </authorList>
    </citation>
    <scope>NUCLEOTIDE SEQUENCE</scope>
    <source>
        <strain evidence="7">KCTC 42731</strain>
    </source>
</reference>
<dbReference type="NCBIfam" id="TIGR00229">
    <property type="entry name" value="sensory_box"/>
    <property type="match status" value="1"/>
</dbReference>
<dbReference type="PANTHER" id="PTHR45138">
    <property type="entry name" value="REGULATORY COMPONENTS OF SENSORY TRANSDUCTION SYSTEM"/>
    <property type="match status" value="1"/>
</dbReference>
<evidence type="ECO:0000259" key="6">
    <source>
        <dbReference type="PROSITE" id="PS50887"/>
    </source>
</evidence>
<dbReference type="GO" id="GO:1902201">
    <property type="term" value="P:negative regulation of bacterial-type flagellum-dependent cell motility"/>
    <property type="evidence" value="ECO:0007669"/>
    <property type="project" value="TreeGrafter"/>
</dbReference>
<dbReference type="GO" id="GO:0052621">
    <property type="term" value="F:diguanylate cyclase activity"/>
    <property type="evidence" value="ECO:0007669"/>
    <property type="project" value="UniProtKB-EC"/>
</dbReference>
<dbReference type="Pfam" id="PF00990">
    <property type="entry name" value="GGDEF"/>
    <property type="match status" value="1"/>
</dbReference>
<dbReference type="Proteomes" id="UP000623842">
    <property type="component" value="Unassembled WGS sequence"/>
</dbReference>
<evidence type="ECO:0000256" key="3">
    <source>
        <dbReference type="ARBA" id="ARBA00034247"/>
    </source>
</evidence>
<dbReference type="RefSeq" id="WP_189770650.1">
    <property type="nucleotide sequence ID" value="NZ_BNCK01000005.1"/>
</dbReference>
<reference evidence="7" key="2">
    <citation type="submission" date="2020-09" db="EMBL/GenBank/DDBJ databases">
        <authorList>
            <person name="Sun Q."/>
            <person name="Kim S."/>
        </authorList>
    </citation>
    <scope>NUCLEOTIDE SEQUENCE</scope>
    <source>
        <strain evidence="7">KCTC 42731</strain>
    </source>
</reference>
<dbReference type="SUPFAM" id="SSF55073">
    <property type="entry name" value="Nucleotide cyclase"/>
    <property type="match status" value="1"/>
</dbReference>
<dbReference type="Pfam" id="PF13426">
    <property type="entry name" value="PAS_9"/>
    <property type="match status" value="1"/>
</dbReference>
<proteinExistence type="predicted"/>
<sequence length="510" mass="57734">MHKDYSDKSALLTIYAISAVPLFLVVYLLFTQINDVNSIKMEAVSLSNPNIANANELAKLERSLGYVGFIHHFKNYVIRGDINYYAQAQKSFASAEQALLKLQENLTSADDIKSLNIIQETLEKYSDMLTYARDNMGLENVRALDQQIKVSDLEAEQALIVLRKNIQSRATSYQADADKRIESIYHNTLYIGLVIIPFLLFSTWLIVRAVKKLSTSTSELTTIFNASPDAILYVEQDGTILKANSVAYSIFGYQSTELKGLKVEMLIAPEIRSKHIKYRDSFSEKEQSREMADRTTQIFGLKKDGTKVELKIAIASKVIDGKKRSVCVVKDITQHKKLERKAYNDHLTAISNRRHFDTLLAQELKRLDRERNPLSLLMIDIDNFKTLNDHLGHTAGDEALVNIAQFLQHHTREYDHLARWGGDEFVLLCPNLSAEDALKQAERIRQQFASVNFPWDFDITLSIGVATNSPDNPMSDKVFLEAADKAVYMAKDAGKNQCIHINSESKVEVT</sequence>
<dbReference type="InterPro" id="IPR043128">
    <property type="entry name" value="Rev_trsase/Diguanyl_cyclase"/>
</dbReference>
<dbReference type="EMBL" id="BNCK01000005">
    <property type="protein sequence ID" value="GHF94216.1"/>
    <property type="molecule type" value="Genomic_DNA"/>
</dbReference>
<evidence type="ECO:0000256" key="4">
    <source>
        <dbReference type="SAM" id="Phobius"/>
    </source>
</evidence>
<keyword evidence="8" id="KW-1185">Reference proteome</keyword>
<dbReference type="InterPro" id="IPR000160">
    <property type="entry name" value="GGDEF_dom"/>
</dbReference>
<keyword evidence="4" id="KW-0472">Membrane</keyword>
<dbReference type="PROSITE" id="PS50887">
    <property type="entry name" value="GGDEF"/>
    <property type="match status" value="1"/>
</dbReference>
<dbReference type="GO" id="GO:0005886">
    <property type="term" value="C:plasma membrane"/>
    <property type="evidence" value="ECO:0007669"/>
    <property type="project" value="TreeGrafter"/>
</dbReference>
<dbReference type="InterPro" id="IPR035965">
    <property type="entry name" value="PAS-like_dom_sf"/>
</dbReference>
<dbReference type="GO" id="GO:0043709">
    <property type="term" value="P:cell adhesion involved in single-species biofilm formation"/>
    <property type="evidence" value="ECO:0007669"/>
    <property type="project" value="TreeGrafter"/>
</dbReference>
<comment type="cofactor">
    <cofactor evidence="1">
        <name>Mg(2+)</name>
        <dbReference type="ChEBI" id="CHEBI:18420"/>
    </cofactor>
</comment>
<feature type="domain" description="PAS" evidence="5">
    <location>
        <begin position="216"/>
        <end position="270"/>
    </location>
</feature>
<dbReference type="FunFam" id="3.30.70.270:FF:000001">
    <property type="entry name" value="Diguanylate cyclase domain protein"/>
    <property type="match status" value="1"/>
</dbReference>
<dbReference type="SMART" id="SM00091">
    <property type="entry name" value="PAS"/>
    <property type="match status" value="1"/>
</dbReference>
<dbReference type="CDD" id="cd01949">
    <property type="entry name" value="GGDEF"/>
    <property type="match status" value="1"/>
</dbReference>
<accession>A0A919BKU0</accession>
<evidence type="ECO:0000259" key="5">
    <source>
        <dbReference type="PROSITE" id="PS50112"/>
    </source>
</evidence>
<evidence type="ECO:0000313" key="7">
    <source>
        <dbReference type="EMBL" id="GHF94216.1"/>
    </source>
</evidence>
<gene>
    <name evidence="7" type="ORF">GCM10017161_23070</name>
</gene>
<evidence type="ECO:0000313" key="8">
    <source>
        <dbReference type="Proteomes" id="UP000623842"/>
    </source>
</evidence>
<dbReference type="Gene3D" id="3.30.450.20">
    <property type="entry name" value="PAS domain"/>
    <property type="match status" value="1"/>
</dbReference>
<feature type="domain" description="GGDEF" evidence="6">
    <location>
        <begin position="372"/>
        <end position="503"/>
    </location>
</feature>
<dbReference type="CDD" id="cd00130">
    <property type="entry name" value="PAS"/>
    <property type="match status" value="1"/>
</dbReference>
<feature type="transmembrane region" description="Helical" evidence="4">
    <location>
        <begin position="12"/>
        <end position="30"/>
    </location>
</feature>
<dbReference type="SUPFAM" id="SSF55785">
    <property type="entry name" value="PYP-like sensor domain (PAS domain)"/>
    <property type="match status" value="1"/>
</dbReference>
<evidence type="ECO:0000256" key="2">
    <source>
        <dbReference type="ARBA" id="ARBA00012528"/>
    </source>
</evidence>
<dbReference type="NCBIfam" id="TIGR00254">
    <property type="entry name" value="GGDEF"/>
    <property type="match status" value="1"/>
</dbReference>
<dbReference type="InterPro" id="IPR050469">
    <property type="entry name" value="Diguanylate_Cyclase"/>
</dbReference>
<comment type="caution">
    <text evidence="7">The sequence shown here is derived from an EMBL/GenBank/DDBJ whole genome shotgun (WGS) entry which is preliminary data.</text>
</comment>
<dbReference type="EC" id="2.7.7.65" evidence="2"/>
<dbReference type="PROSITE" id="PS50112">
    <property type="entry name" value="PAS"/>
    <property type="match status" value="1"/>
</dbReference>